<evidence type="ECO:0000313" key="4">
    <source>
        <dbReference type="Proteomes" id="UP000242682"/>
    </source>
</evidence>
<dbReference type="PROSITE" id="PS50943">
    <property type="entry name" value="HTH_CROC1"/>
    <property type="match status" value="1"/>
</dbReference>
<proteinExistence type="predicted"/>
<accession>A0A2P8H7H1</accession>
<evidence type="ECO:0000256" key="1">
    <source>
        <dbReference type="ARBA" id="ARBA00023125"/>
    </source>
</evidence>
<keyword evidence="1 3" id="KW-0238">DNA-binding</keyword>
<sequence>MSIGSRIAKLRKNRRPSLTQEEFAHEIGISRAALSHYEKDRREPDYETLQKIANYFSVTTDYLLGREQSEDSNTIFNQGIDSSTLTEQQQAILEWALTKENLSFSNKKEDIIEMLDRFVAFYEFEQAQKNKNKDK</sequence>
<dbReference type="OrthoDB" id="5190137at2"/>
<dbReference type="SMART" id="SM00530">
    <property type="entry name" value="HTH_XRE"/>
    <property type="match status" value="1"/>
</dbReference>
<keyword evidence="4" id="KW-1185">Reference proteome</keyword>
<dbReference type="Gene3D" id="1.10.260.40">
    <property type="entry name" value="lambda repressor-like DNA-binding domains"/>
    <property type="match status" value="1"/>
</dbReference>
<dbReference type="Pfam" id="PF01381">
    <property type="entry name" value="HTH_3"/>
    <property type="match status" value="1"/>
</dbReference>
<reference evidence="3 4" key="1">
    <citation type="submission" date="2018-03" db="EMBL/GenBank/DDBJ databases">
        <title>Genomic Encyclopedia of Type Strains, Phase III (KMG-III): the genomes of soil and plant-associated and newly described type strains.</title>
        <authorList>
            <person name="Whitman W."/>
        </authorList>
    </citation>
    <scope>NUCLEOTIDE SEQUENCE [LARGE SCALE GENOMIC DNA]</scope>
    <source>
        <strain evidence="3 4">CGMCC 1.12259</strain>
    </source>
</reference>
<evidence type="ECO:0000313" key="3">
    <source>
        <dbReference type="EMBL" id="PSL42168.1"/>
    </source>
</evidence>
<dbReference type="GO" id="GO:0003677">
    <property type="term" value="F:DNA binding"/>
    <property type="evidence" value="ECO:0007669"/>
    <property type="project" value="UniProtKB-KW"/>
</dbReference>
<dbReference type="InterPro" id="IPR010982">
    <property type="entry name" value="Lambda_DNA-bd_dom_sf"/>
</dbReference>
<dbReference type="AlphaFoldDB" id="A0A2P8H7H1"/>
<comment type="caution">
    <text evidence="3">The sequence shown here is derived from an EMBL/GenBank/DDBJ whole genome shotgun (WGS) entry which is preliminary data.</text>
</comment>
<feature type="domain" description="HTH cro/C1-type" evidence="2">
    <location>
        <begin position="7"/>
        <end position="63"/>
    </location>
</feature>
<name>A0A2P8H7H1_9BACL</name>
<dbReference type="Proteomes" id="UP000242682">
    <property type="component" value="Unassembled WGS sequence"/>
</dbReference>
<protein>
    <submittedName>
        <fullName evidence="3">DNA-binding XRE family transcriptional regulator</fullName>
    </submittedName>
</protein>
<evidence type="ECO:0000259" key="2">
    <source>
        <dbReference type="PROSITE" id="PS50943"/>
    </source>
</evidence>
<dbReference type="SUPFAM" id="SSF47413">
    <property type="entry name" value="lambda repressor-like DNA-binding domains"/>
    <property type="match status" value="1"/>
</dbReference>
<gene>
    <name evidence="3" type="ORF">B0H99_101416</name>
</gene>
<dbReference type="EMBL" id="PYAT01000001">
    <property type="protein sequence ID" value="PSL42168.1"/>
    <property type="molecule type" value="Genomic_DNA"/>
</dbReference>
<dbReference type="CDD" id="cd00093">
    <property type="entry name" value="HTH_XRE"/>
    <property type="match status" value="1"/>
</dbReference>
<dbReference type="PANTHER" id="PTHR46558:SF11">
    <property type="entry name" value="HTH-TYPE TRANSCRIPTIONAL REGULATOR XRE"/>
    <property type="match status" value="1"/>
</dbReference>
<dbReference type="InterPro" id="IPR001387">
    <property type="entry name" value="Cro/C1-type_HTH"/>
</dbReference>
<organism evidence="3 4">
    <name type="scientific">Planomicrobium soli</name>
    <dbReference type="NCBI Taxonomy" id="1176648"/>
    <lineage>
        <taxon>Bacteria</taxon>
        <taxon>Bacillati</taxon>
        <taxon>Bacillota</taxon>
        <taxon>Bacilli</taxon>
        <taxon>Bacillales</taxon>
        <taxon>Caryophanaceae</taxon>
        <taxon>Planomicrobium</taxon>
    </lineage>
</organism>
<dbReference type="RefSeq" id="WP_106531947.1">
    <property type="nucleotide sequence ID" value="NZ_PYAT01000001.1"/>
</dbReference>
<dbReference type="PANTHER" id="PTHR46558">
    <property type="entry name" value="TRACRIPTIONAL REGULATORY PROTEIN-RELATED-RELATED"/>
    <property type="match status" value="1"/>
</dbReference>